<dbReference type="EMBL" id="CP036279">
    <property type="protein sequence ID" value="QDU64559.1"/>
    <property type="molecule type" value="Genomic_DNA"/>
</dbReference>
<keyword evidence="2" id="KW-1185">Reference proteome</keyword>
<evidence type="ECO:0000313" key="2">
    <source>
        <dbReference type="Proteomes" id="UP000317093"/>
    </source>
</evidence>
<dbReference type="KEGG" id="knv:Pan216_54490"/>
<reference evidence="1 2" key="1">
    <citation type="submission" date="2019-02" db="EMBL/GenBank/DDBJ databases">
        <title>Deep-cultivation of Planctomycetes and their phenomic and genomic characterization uncovers novel biology.</title>
        <authorList>
            <person name="Wiegand S."/>
            <person name="Jogler M."/>
            <person name="Boedeker C."/>
            <person name="Pinto D."/>
            <person name="Vollmers J."/>
            <person name="Rivas-Marin E."/>
            <person name="Kohn T."/>
            <person name="Peeters S.H."/>
            <person name="Heuer A."/>
            <person name="Rast P."/>
            <person name="Oberbeckmann S."/>
            <person name="Bunk B."/>
            <person name="Jeske O."/>
            <person name="Meyerdierks A."/>
            <person name="Storesund J.E."/>
            <person name="Kallscheuer N."/>
            <person name="Luecker S."/>
            <person name="Lage O.M."/>
            <person name="Pohl T."/>
            <person name="Merkel B.J."/>
            <person name="Hornburger P."/>
            <person name="Mueller R.-W."/>
            <person name="Bruemmer F."/>
            <person name="Labrenz M."/>
            <person name="Spormann A.M."/>
            <person name="Op den Camp H."/>
            <person name="Overmann J."/>
            <person name="Amann R."/>
            <person name="Jetten M.S.M."/>
            <person name="Mascher T."/>
            <person name="Medema M.H."/>
            <person name="Devos D.P."/>
            <person name="Kaster A.-K."/>
            <person name="Ovreas L."/>
            <person name="Rohde M."/>
            <person name="Galperin M.Y."/>
            <person name="Jogler C."/>
        </authorList>
    </citation>
    <scope>NUCLEOTIDE SEQUENCE [LARGE SCALE GENOMIC DNA]</scope>
    <source>
        <strain evidence="1 2">Pan216</strain>
    </source>
</reference>
<dbReference type="Proteomes" id="UP000317093">
    <property type="component" value="Chromosome"/>
</dbReference>
<name>A0A518BC61_9BACT</name>
<proteinExistence type="predicted"/>
<sequence>MDHEPISPEDFSDDTLDLEPVDAAEADRVIAVLTELAEEIEGTVLRRLLDATCCDIADLVPEEDEADGAEAQAA</sequence>
<evidence type="ECO:0000313" key="1">
    <source>
        <dbReference type="EMBL" id="QDU64559.1"/>
    </source>
</evidence>
<dbReference type="AlphaFoldDB" id="A0A518BC61"/>
<protein>
    <submittedName>
        <fullName evidence="1">Uncharacterized protein</fullName>
    </submittedName>
</protein>
<dbReference type="RefSeq" id="WP_145262843.1">
    <property type="nucleotide sequence ID" value="NZ_CP036279.1"/>
</dbReference>
<gene>
    <name evidence="1" type="ORF">Pan216_54490</name>
</gene>
<accession>A0A518BC61</accession>
<organism evidence="1 2">
    <name type="scientific">Kolteria novifilia</name>
    <dbReference type="NCBI Taxonomy" id="2527975"/>
    <lineage>
        <taxon>Bacteria</taxon>
        <taxon>Pseudomonadati</taxon>
        <taxon>Planctomycetota</taxon>
        <taxon>Planctomycetia</taxon>
        <taxon>Kolteriales</taxon>
        <taxon>Kolteriaceae</taxon>
        <taxon>Kolteria</taxon>
    </lineage>
</organism>